<keyword evidence="2" id="KW-1185">Reference proteome</keyword>
<evidence type="ECO:0000313" key="2">
    <source>
        <dbReference type="Proteomes" id="UP001299283"/>
    </source>
</evidence>
<accession>A0ABU5Z365</accession>
<gene>
    <name evidence="1" type="ORF">K5L39_21960</name>
</gene>
<comment type="caution">
    <text evidence="1">The sequence shown here is derived from an EMBL/GenBank/DDBJ whole genome shotgun (WGS) entry which is preliminary data.</text>
</comment>
<dbReference type="RefSeq" id="WP_225397977.1">
    <property type="nucleotide sequence ID" value="NZ_JAYJJQ010000038.1"/>
</dbReference>
<name>A0ABU5Z365_9MYCO</name>
<dbReference type="EMBL" id="JAYJJQ010000038">
    <property type="protein sequence ID" value="MEB3071845.1"/>
    <property type="molecule type" value="Genomic_DNA"/>
</dbReference>
<reference evidence="1 2" key="1">
    <citation type="submission" date="2023-12" db="EMBL/GenBank/DDBJ databases">
        <title>Description of new species of Mycobacterium terrae complex isolated from sewage at the Sao Paulo Zoological Park Foundation in Brazil.</title>
        <authorList>
            <person name="Romagnoli C.L."/>
            <person name="Conceicao E.C."/>
            <person name="Machado E."/>
            <person name="Barreto L.B.P.F."/>
            <person name="Sharma A."/>
            <person name="Silva N.M."/>
            <person name="Marques L.E."/>
            <person name="Juliana M.A."/>
            <person name="Lourenco M.C.S."/>
            <person name="Digiampietri L.A."/>
            <person name="Suffys P.N."/>
            <person name="Viana-Niero C."/>
        </authorList>
    </citation>
    <scope>NUCLEOTIDE SEQUENCE [LARGE SCALE GENOMIC DNA]</scope>
    <source>
        <strain evidence="1 2">MYC017</strain>
    </source>
</reference>
<evidence type="ECO:0000313" key="1">
    <source>
        <dbReference type="EMBL" id="MEB3071845.1"/>
    </source>
</evidence>
<sequence length="136" mass="14187">MHSLTLLAAVVALVVGVIALTRSTVPTYTAKEKAAAKAHLCDRYVLAAHGEHIETTTPNNIALARISATNGALILETTAAAPALEPTYREAAQALAASYQTFVAIATTPVADDPRLQAAIDDSTDKDRTMKGVCGE</sequence>
<protein>
    <submittedName>
        <fullName evidence="1">Uncharacterized protein</fullName>
    </submittedName>
</protein>
<organism evidence="1 2">
    <name type="scientific">[Mycobacterium] vasticus</name>
    <dbReference type="NCBI Taxonomy" id="2875777"/>
    <lineage>
        <taxon>Bacteria</taxon>
        <taxon>Bacillati</taxon>
        <taxon>Actinomycetota</taxon>
        <taxon>Actinomycetes</taxon>
        <taxon>Mycobacteriales</taxon>
        <taxon>Mycobacteriaceae</taxon>
        <taxon>Mycolicibacter</taxon>
    </lineage>
</organism>
<dbReference type="Proteomes" id="UP001299283">
    <property type="component" value="Unassembled WGS sequence"/>
</dbReference>
<proteinExistence type="predicted"/>